<sequence length="763" mass="88657">MFLGDNPVKTGKDDLLERKDFAKHLGKAISEWKESESLVIALNGEWGIGKSSIINMALDHIENDIEVEKPTIISYNPWIYSDLSNLTSNFFDELSKELAIQNQAIKDKEIADKLKLYSNLLNMVPDKTVFKATYDKLIIGIGLAGISLSSIAEWIGVTNEVLKNILFISGAVLILGQLTRGALTRLSNFFGTRSKIREKTAIDYKAEITNELLERNKKLVIIIDDIDRLTYEETKEIFRLIKINADFPNTIYLLSFEKEVVQKNLDVSLGVSGAKYMEKIVQVSFDVPEAQAENIHKYLFEQLDRILSRLPESVLKYFSTDSIYWGNVFQSGIKYFFKNLRHVKRFASSLEFNISQMYKDSVMEVNPIDFIAIETLKVFRPDFHNFMRQNKELFTATRNPTDPQNNDQRQKKIKNAISNLTGEYEQCVTELLKQLFPQIGNVIDKGYSSYGSEWISNWSRDLRVCSPTHFDSYFVYLPKGSSKEISQFELETTLQKINNKYDFESKLNEFVQNKKIRKLLQIFQDYTSDNNKFPNMYFQNIIIPLLNITDSLPSEPEGMTDFGADVDVMRIIYQLLKRENNQEDNFNLLHEAILHSTSLYGVVKKISIISPLKDDTESSISLVKDEHLLRLQQLCIDKIKKRAQNHSLLESNNLLYILYRWKEWGSNEDFKSFIEELISDEKSMLTFLKSFRSTSFISSVGDYVSRKNVSFNYKSLKDFVPDIDAIKLRLIEIKTNNQILYKEYKEFIDLFLENYDKRDEYDF</sequence>
<evidence type="ECO:0000313" key="2">
    <source>
        <dbReference type="EMBL" id="RKD71195.1"/>
    </source>
</evidence>
<accession>A0A419UZS7</accession>
<dbReference type="PANTHER" id="PTHR22674:SF6">
    <property type="entry name" value="NTPASE KAP FAMILY P-LOOP DOMAIN-CONTAINING PROTEIN 1"/>
    <property type="match status" value="1"/>
</dbReference>
<dbReference type="Pfam" id="PF07693">
    <property type="entry name" value="KAP_NTPase"/>
    <property type="match status" value="1"/>
</dbReference>
<keyword evidence="3" id="KW-1185">Reference proteome</keyword>
<protein>
    <submittedName>
        <fullName evidence="2">Putative KAP-like P-loop ATPase</fullName>
    </submittedName>
</protein>
<dbReference type="Gene3D" id="3.40.50.300">
    <property type="entry name" value="P-loop containing nucleotide triphosphate hydrolases"/>
    <property type="match status" value="1"/>
</dbReference>
<proteinExistence type="predicted"/>
<dbReference type="InterPro" id="IPR011646">
    <property type="entry name" value="KAP_P-loop"/>
</dbReference>
<comment type="caution">
    <text evidence="2">The sequence shown here is derived from an EMBL/GenBank/DDBJ whole genome shotgun (WGS) entry which is preliminary data.</text>
</comment>
<dbReference type="Proteomes" id="UP000285120">
    <property type="component" value="Unassembled WGS sequence"/>
</dbReference>
<dbReference type="SUPFAM" id="SSF52540">
    <property type="entry name" value="P-loop containing nucleoside triphosphate hydrolases"/>
    <property type="match status" value="1"/>
</dbReference>
<feature type="domain" description="KAP NTPase" evidence="1">
    <location>
        <begin position="18"/>
        <end position="351"/>
    </location>
</feature>
<name>A0A419UZS7_9BACL</name>
<dbReference type="PANTHER" id="PTHR22674">
    <property type="entry name" value="NTPASE, KAP FAMILY P-LOOP DOMAIN-CONTAINING 1"/>
    <property type="match status" value="1"/>
</dbReference>
<dbReference type="EMBL" id="RAPK01000010">
    <property type="protein sequence ID" value="RKD71195.1"/>
    <property type="molecule type" value="Genomic_DNA"/>
</dbReference>
<reference evidence="2 3" key="1">
    <citation type="submission" date="2018-09" db="EMBL/GenBank/DDBJ databases">
        <title>Genomic Encyclopedia of Archaeal and Bacterial Type Strains, Phase II (KMG-II): from individual species to whole genera.</title>
        <authorList>
            <person name="Goeker M."/>
        </authorList>
    </citation>
    <scope>NUCLEOTIDE SEQUENCE [LARGE SCALE GENOMIC DNA]</scope>
    <source>
        <strain evidence="2 3">DSM 17008</strain>
    </source>
</reference>
<evidence type="ECO:0000313" key="3">
    <source>
        <dbReference type="Proteomes" id="UP000285120"/>
    </source>
</evidence>
<dbReference type="RefSeq" id="WP_120193747.1">
    <property type="nucleotide sequence ID" value="NZ_RAPK01000010.1"/>
</dbReference>
<dbReference type="InterPro" id="IPR027417">
    <property type="entry name" value="P-loop_NTPase"/>
</dbReference>
<gene>
    <name evidence="2" type="ORF">ATL39_2591</name>
</gene>
<evidence type="ECO:0000259" key="1">
    <source>
        <dbReference type="Pfam" id="PF07693"/>
    </source>
</evidence>
<dbReference type="AlphaFoldDB" id="A0A419UZS7"/>
<dbReference type="InterPro" id="IPR052754">
    <property type="entry name" value="NTPase_KAP_P-loop"/>
</dbReference>
<organism evidence="2 3">
    <name type="scientific">Sinobaca qinghaiensis</name>
    <dbReference type="NCBI Taxonomy" id="342944"/>
    <lineage>
        <taxon>Bacteria</taxon>
        <taxon>Bacillati</taxon>
        <taxon>Bacillota</taxon>
        <taxon>Bacilli</taxon>
        <taxon>Bacillales</taxon>
        <taxon>Sporolactobacillaceae</taxon>
        <taxon>Sinobaca</taxon>
    </lineage>
</organism>
<dbReference type="OrthoDB" id="88903at2"/>